<comment type="caution">
    <text evidence="2">The sequence shown here is derived from an EMBL/GenBank/DDBJ whole genome shotgun (WGS) entry which is preliminary data.</text>
</comment>
<gene>
    <name evidence="2" type="ORF">PPRIM_AZ9-3.1.T0770064</name>
</gene>
<proteinExistence type="predicted"/>
<name>A0A8S1N408_PARPR</name>
<organism evidence="2 3">
    <name type="scientific">Paramecium primaurelia</name>
    <dbReference type="NCBI Taxonomy" id="5886"/>
    <lineage>
        <taxon>Eukaryota</taxon>
        <taxon>Sar</taxon>
        <taxon>Alveolata</taxon>
        <taxon>Ciliophora</taxon>
        <taxon>Intramacronucleata</taxon>
        <taxon>Oligohymenophorea</taxon>
        <taxon>Peniculida</taxon>
        <taxon>Parameciidae</taxon>
        <taxon>Paramecium</taxon>
    </lineage>
</organism>
<dbReference type="InterPro" id="IPR051291">
    <property type="entry name" value="CIMAP"/>
</dbReference>
<feature type="region of interest" description="Disordered" evidence="1">
    <location>
        <begin position="409"/>
        <end position="586"/>
    </location>
</feature>
<evidence type="ECO:0000313" key="3">
    <source>
        <dbReference type="Proteomes" id="UP000688137"/>
    </source>
</evidence>
<reference evidence="2" key="1">
    <citation type="submission" date="2021-01" db="EMBL/GenBank/DDBJ databases">
        <authorList>
            <consortium name="Genoscope - CEA"/>
            <person name="William W."/>
        </authorList>
    </citation>
    <scope>NUCLEOTIDE SEQUENCE</scope>
</reference>
<dbReference type="Pfam" id="PF07004">
    <property type="entry name" value="SHIPPO-rpt"/>
    <property type="match status" value="7"/>
</dbReference>
<evidence type="ECO:0000256" key="1">
    <source>
        <dbReference type="SAM" id="MobiDB-lite"/>
    </source>
</evidence>
<evidence type="ECO:0008006" key="4">
    <source>
        <dbReference type="Google" id="ProtNLM"/>
    </source>
</evidence>
<feature type="compositionally biased region" description="Basic and acidic residues" evidence="1">
    <location>
        <begin position="565"/>
        <end position="578"/>
    </location>
</feature>
<feature type="compositionally biased region" description="Basic and acidic residues" evidence="1">
    <location>
        <begin position="521"/>
        <end position="531"/>
    </location>
</feature>
<dbReference type="PANTHER" id="PTHR21580:SF60">
    <property type="entry name" value="SPERM-TAIL PG-RICH REPEAT-CONTAINING PROTEIN 2"/>
    <property type="match status" value="1"/>
</dbReference>
<dbReference type="Proteomes" id="UP000688137">
    <property type="component" value="Unassembled WGS sequence"/>
</dbReference>
<dbReference type="PANTHER" id="PTHR21580">
    <property type="entry name" value="SHIPPO-1-RELATED"/>
    <property type="match status" value="1"/>
</dbReference>
<protein>
    <recommendedName>
        <fullName evidence="4">Sperm-tail PG-rich repeat-containing protein 2</fullName>
    </recommendedName>
</protein>
<dbReference type="AlphaFoldDB" id="A0A8S1N408"/>
<dbReference type="InterPro" id="IPR010736">
    <property type="entry name" value="SHIPPO-rpt"/>
</dbReference>
<evidence type="ECO:0000313" key="2">
    <source>
        <dbReference type="EMBL" id="CAD8086722.1"/>
    </source>
</evidence>
<accession>A0A8S1N408</accession>
<keyword evidence="3" id="KW-1185">Reference proteome</keyword>
<dbReference type="EMBL" id="CAJJDM010000080">
    <property type="protein sequence ID" value="CAD8086722.1"/>
    <property type="molecule type" value="Genomic_DNA"/>
</dbReference>
<feature type="compositionally biased region" description="Polar residues" evidence="1">
    <location>
        <begin position="445"/>
        <end position="461"/>
    </location>
</feature>
<sequence length="586" mass="67178">MAFVFQAERDLNQSTTQVPANVGPGTYTLLKTQPARQQVVPFNTQTLRCKPIKQNSLPGPGSYNINFVNAGQKVVLQSTQSDVQILEMPKQHSVFASKCRRFQEGSKNENPGPGSYEPEMIQQQRYQMATQENLVEQLMKLNKYKSIPSIPSNSQIHGYTDNGTLELNKSPEEILSGLKNDSVGPGQYDLKDLFEQNKNRGFNWHKSKQPKLAPVVSKEKQQLVGPGNYEIPEVNQPLYKLMPSGSFQSKTQRLFDMERGQKARSFMRYQFEKKRNQLISNPQFADLQDEEIEYIEDATPGPGYYYKDSTTASTYSKSATKIDTQCFGSKQKRFEDEQVSTSIGPGDYRVDVPLANKSLSYKQPPFMSSNSRFDAKLQEKRPGPQTYNPKQTLEYNLIKKLERAPVGKFGYNQPRFDDNQFQVPQPGPGSYHFTSKSPEKGAQSVFKSSTKRTGPGSQSKSELPAPGQYDPKNYTIEYKTKMEEEEDPALKIQKPPFMSSMPRFQHKEEKKIEELDEEEESLRKSPQKEPYKMPFQVKKHAPPFNIQEKRFQYENSKNQSPGPGEYHDEKRNPWDKKTYNIQFSEI</sequence>